<evidence type="ECO:0000256" key="9">
    <source>
        <dbReference type="PROSITE-ProRule" id="PRU00520"/>
    </source>
</evidence>
<comment type="similarity">
    <text evidence="2 8">Belongs to the carbamoyltransferase HypF family.</text>
</comment>
<evidence type="ECO:0000256" key="7">
    <source>
        <dbReference type="ARBA" id="ARBA00048220"/>
    </source>
</evidence>
<proteinExistence type="inferred from homology"/>
<name>A0ABV9RBK7_9PSEU</name>
<dbReference type="Gene3D" id="3.30.420.360">
    <property type="match status" value="1"/>
</dbReference>
<dbReference type="InterPro" id="IPR006070">
    <property type="entry name" value="Sua5-like_dom"/>
</dbReference>
<evidence type="ECO:0000256" key="3">
    <source>
        <dbReference type="ARBA" id="ARBA00022598"/>
    </source>
</evidence>
<dbReference type="Gene3D" id="3.90.870.50">
    <property type="match status" value="1"/>
</dbReference>
<evidence type="ECO:0000313" key="13">
    <source>
        <dbReference type="Proteomes" id="UP001595909"/>
    </source>
</evidence>
<dbReference type="InterPro" id="IPR051060">
    <property type="entry name" value="Carbamoyltrans_HypF-like"/>
</dbReference>
<evidence type="ECO:0000256" key="6">
    <source>
        <dbReference type="ARBA" id="ARBA00022833"/>
    </source>
</evidence>
<dbReference type="PANTHER" id="PTHR42959">
    <property type="entry name" value="CARBAMOYLTRANSFERASE"/>
    <property type="match status" value="1"/>
</dbReference>
<dbReference type="Pfam" id="PF00708">
    <property type="entry name" value="Acylphosphatase"/>
    <property type="match status" value="1"/>
</dbReference>
<comment type="catalytic activity">
    <reaction evidence="9">
        <text>an acyl phosphate + H2O = a carboxylate + phosphate + H(+)</text>
        <dbReference type="Rhea" id="RHEA:14965"/>
        <dbReference type="ChEBI" id="CHEBI:15377"/>
        <dbReference type="ChEBI" id="CHEBI:15378"/>
        <dbReference type="ChEBI" id="CHEBI:29067"/>
        <dbReference type="ChEBI" id="CHEBI:43474"/>
        <dbReference type="ChEBI" id="CHEBI:59918"/>
        <dbReference type="EC" id="3.6.1.7"/>
    </reaction>
</comment>
<dbReference type="SUPFAM" id="SSF54975">
    <property type="entry name" value="Acylphosphatase/BLUF domain-like"/>
    <property type="match status" value="1"/>
</dbReference>
<dbReference type="Pfam" id="PF01300">
    <property type="entry name" value="Sua5_yciO_yrdC"/>
    <property type="match status" value="1"/>
</dbReference>
<evidence type="ECO:0000256" key="1">
    <source>
        <dbReference type="ARBA" id="ARBA00004711"/>
    </source>
</evidence>
<keyword evidence="6" id="KW-0862">Zinc</keyword>
<dbReference type="PROSITE" id="PS51160">
    <property type="entry name" value="ACYLPHOSPHATASE_3"/>
    <property type="match status" value="1"/>
</dbReference>
<dbReference type="Pfam" id="PF07503">
    <property type="entry name" value="zf-HYPF"/>
    <property type="match status" value="2"/>
</dbReference>
<gene>
    <name evidence="12" type="primary">hypF</name>
    <name evidence="12" type="ORF">ACFPEL_01860</name>
</gene>
<organism evidence="12 13">
    <name type="scientific">Actinomycetospora chibensis</name>
    <dbReference type="NCBI Taxonomy" id="663606"/>
    <lineage>
        <taxon>Bacteria</taxon>
        <taxon>Bacillati</taxon>
        <taxon>Actinomycetota</taxon>
        <taxon>Actinomycetes</taxon>
        <taxon>Pseudonocardiales</taxon>
        <taxon>Pseudonocardiaceae</taxon>
        <taxon>Actinomycetospora</taxon>
    </lineage>
</organism>
<sequence length="751" mass="78011">MTATAPVRVRVHVEGIVQGVGFRPFVHGLARELGLAGSVGNDAAGVVVEVEGGEAAVRDFVLALRERPPALAVVESVRSEAIPPTGSHGLVITGSAVTGARTALVAADTATCADCLAEMRDPADRRHRYPFVNCTNCGPRYTIVRDVPYDRATTTMAGFTMCAPCAAEYHDPADRRFHAQPTCCPDCGPTLVLEPAGPGGPGDPVREAASRLRDGAVLAMKGLGGYHLAVRADAADSVARLRAAKHREEKPFAVMAGSLEDARALVEVGSAAAQALGSRRAPIVLLPRIPGAAVAPAVAPGNRDLGVMLPYTPLHHLLAAELGVPFVLTSGNTSDEPIAHVDGDARTRLADLADGFLTHDRPIHVRTDDSVVRLHRGAELPVRRARGYAPEPVPLAFDVGRPVLGCGAEVKNAICLAAGRRAVLSPHLGDLTNPAALRSFHEATEHLGRLFGITPLVLAHDLHPDYLATRYALDRADAEPELETVGVQHHHAHVAACLAEHGATPDDPPVLGVAYDGTGFGEDGTIWGGELLLAGLGGYRRVGHLATVPMPGGAAAVREPWRMAAAYVGDARSAVRDRHADRWDAVVALARSGTASPPTSSVGRLFDAVSALLGVRDAVTYEGQAAIELEQRVDPDERGTYPVTAGDVLPGGELVAAVVEDLAAGVGTGRIAARFHHGLADATVAAVARLAGEHGVDTAALSGGVFVNAVLLERVRAGLEAAGLRVLVPTRVPCTDGGIALGQVAVCAART</sequence>
<evidence type="ECO:0000256" key="4">
    <source>
        <dbReference type="ARBA" id="ARBA00022723"/>
    </source>
</evidence>
<dbReference type="InterPro" id="IPR004421">
    <property type="entry name" value="Carbamoyltransferase_HypF"/>
</dbReference>
<dbReference type="Pfam" id="PF17788">
    <property type="entry name" value="HypF_C"/>
    <property type="match status" value="1"/>
</dbReference>
<reference evidence="13" key="1">
    <citation type="journal article" date="2019" name="Int. J. Syst. Evol. Microbiol.">
        <title>The Global Catalogue of Microorganisms (GCM) 10K type strain sequencing project: providing services to taxonomists for standard genome sequencing and annotation.</title>
        <authorList>
            <consortium name="The Broad Institute Genomics Platform"/>
            <consortium name="The Broad Institute Genome Sequencing Center for Infectious Disease"/>
            <person name="Wu L."/>
            <person name="Ma J."/>
        </authorList>
    </citation>
    <scope>NUCLEOTIDE SEQUENCE [LARGE SCALE GENOMIC DNA]</scope>
    <source>
        <strain evidence="13">CCUG 50347</strain>
    </source>
</reference>
<comment type="pathway">
    <text evidence="1">Protein modification; [NiFe] hydrogenase maturation.</text>
</comment>
<evidence type="ECO:0000256" key="5">
    <source>
        <dbReference type="ARBA" id="ARBA00022771"/>
    </source>
</evidence>
<dbReference type="InterPro" id="IPR017968">
    <property type="entry name" value="Acylphosphatase_CS"/>
</dbReference>
<feature type="active site" evidence="9">
    <location>
        <position position="41"/>
    </location>
</feature>
<dbReference type="Proteomes" id="UP001595909">
    <property type="component" value="Unassembled WGS sequence"/>
</dbReference>
<comment type="catalytic activity">
    <reaction evidence="7">
        <text>C-terminal L-cysteinyl-[HypE protein] + carbamoyl phosphate + ATP + H2O = C-terminal S-carboxamide-L-cysteinyl-[HypE protein] + AMP + phosphate + diphosphate + H(+)</text>
        <dbReference type="Rhea" id="RHEA:55636"/>
        <dbReference type="Rhea" id="RHEA-COMP:14247"/>
        <dbReference type="Rhea" id="RHEA-COMP:14392"/>
        <dbReference type="ChEBI" id="CHEBI:15377"/>
        <dbReference type="ChEBI" id="CHEBI:15378"/>
        <dbReference type="ChEBI" id="CHEBI:30616"/>
        <dbReference type="ChEBI" id="CHEBI:33019"/>
        <dbReference type="ChEBI" id="CHEBI:43474"/>
        <dbReference type="ChEBI" id="CHEBI:58228"/>
        <dbReference type="ChEBI" id="CHEBI:76913"/>
        <dbReference type="ChEBI" id="CHEBI:139126"/>
        <dbReference type="ChEBI" id="CHEBI:456215"/>
    </reaction>
</comment>
<evidence type="ECO:0000256" key="8">
    <source>
        <dbReference type="PIRNR" id="PIRNR006256"/>
    </source>
</evidence>
<evidence type="ECO:0000259" key="11">
    <source>
        <dbReference type="PROSITE" id="PS51163"/>
    </source>
</evidence>
<feature type="active site" evidence="9">
    <location>
        <position position="23"/>
    </location>
</feature>
<dbReference type="NCBIfam" id="TIGR00143">
    <property type="entry name" value="hypF"/>
    <property type="match status" value="1"/>
</dbReference>
<dbReference type="Gene3D" id="3.30.110.120">
    <property type="match status" value="1"/>
</dbReference>
<keyword evidence="4" id="KW-0479">Metal-binding</keyword>
<dbReference type="PROSITE" id="PS00150">
    <property type="entry name" value="ACYLPHOSPHATASE_1"/>
    <property type="match status" value="1"/>
</dbReference>
<dbReference type="InterPro" id="IPR055128">
    <property type="entry name" value="HypF_C_2"/>
</dbReference>
<dbReference type="GO" id="GO:0016874">
    <property type="term" value="F:ligase activity"/>
    <property type="evidence" value="ECO:0007669"/>
    <property type="project" value="UniProtKB-KW"/>
</dbReference>
<dbReference type="EC" id="6.2.-.-" evidence="8"/>
<dbReference type="EMBL" id="JBHSIM010000003">
    <property type="protein sequence ID" value="MFC4831143.1"/>
    <property type="molecule type" value="Genomic_DNA"/>
</dbReference>
<dbReference type="RefSeq" id="WP_274186763.1">
    <property type="nucleotide sequence ID" value="NZ_BAABHN010000003.1"/>
</dbReference>
<evidence type="ECO:0000313" key="12">
    <source>
        <dbReference type="EMBL" id="MFC4831143.1"/>
    </source>
</evidence>
<evidence type="ECO:0000256" key="2">
    <source>
        <dbReference type="ARBA" id="ARBA00008097"/>
    </source>
</evidence>
<feature type="domain" description="Acylphosphatase-like" evidence="10">
    <location>
        <begin position="8"/>
        <end position="94"/>
    </location>
</feature>
<keyword evidence="13" id="KW-1185">Reference proteome</keyword>
<feature type="domain" description="YrdC-like" evidence="11">
    <location>
        <begin position="202"/>
        <end position="387"/>
    </location>
</feature>
<accession>A0ABV9RBK7</accession>
<dbReference type="InterPro" id="IPR017945">
    <property type="entry name" value="DHBP_synth_RibB-like_a/b_dom"/>
</dbReference>
<comment type="caution">
    <text evidence="12">The sequence shown here is derived from an EMBL/GenBank/DDBJ whole genome shotgun (WGS) entry which is preliminary data.</text>
</comment>
<evidence type="ECO:0000259" key="10">
    <source>
        <dbReference type="PROSITE" id="PS51160"/>
    </source>
</evidence>
<dbReference type="SUPFAM" id="SSF55821">
    <property type="entry name" value="YrdC/RibB"/>
    <property type="match status" value="1"/>
</dbReference>
<keyword evidence="5" id="KW-0863">Zinc-finger</keyword>
<dbReference type="PROSITE" id="PS51163">
    <property type="entry name" value="YRDC"/>
    <property type="match status" value="1"/>
</dbReference>
<keyword evidence="9" id="KW-0378">Hydrolase</keyword>
<protein>
    <recommendedName>
        <fullName evidence="8">Carbamoyltransferase</fullName>
        <ecNumber evidence="8">6.2.-.-</ecNumber>
    </recommendedName>
</protein>
<dbReference type="PANTHER" id="PTHR42959:SF1">
    <property type="entry name" value="CARBAMOYLTRANSFERASE HYPF"/>
    <property type="match status" value="1"/>
</dbReference>
<keyword evidence="3 12" id="KW-0436">Ligase</keyword>
<dbReference type="InterPro" id="IPR001792">
    <property type="entry name" value="Acylphosphatase-like_dom"/>
</dbReference>
<dbReference type="Gene3D" id="3.30.420.40">
    <property type="match status" value="1"/>
</dbReference>
<dbReference type="PIRSF" id="PIRSF006256">
    <property type="entry name" value="CMPcnvr_hdrg_mat"/>
    <property type="match status" value="1"/>
</dbReference>
<dbReference type="InterPro" id="IPR041440">
    <property type="entry name" value="HypF_C"/>
</dbReference>
<dbReference type="InterPro" id="IPR036046">
    <property type="entry name" value="Acylphosphatase-like_dom_sf"/>
</dbReference>
<dbReference type="Pfam" id="PF22521">
    <property type="entry name" value="HypF_C_2"/>
    <property type="match status" value="1"/>
</dbReference>
<dbReference type="InterPro" id="IPR011125">
    <property type="entry name" value="Znf_HypF"/>
</dbReference>